<feature type="transmembrane region" description="Helical" evidence="6">
    <location>
        <begin position="21"/>
        <end position="39"/>
    </location>
</feature>
<dbReference type="InterPro" id="IPR019108">
    <property type="entry name" value="Caa3_assmbl_CtaG-rel"/>
</dbReference>
<feature type="transmembrane region" description="Helical" evidence="6">
    <location>
        <begin position="164"/>
        <end position="184"/>
    </location>
</feature>
<keyword evidence="3 6" id="KW-0812">Transmembrane</keyword>
<evidence type="ECO:0000256" key="1">
    <source>
        <dbReference type="ARBA" id="ARBA00004651"/>
    </source>
</evidence>
<keyword evidence="8" id="KW-1185">Reference proteome</keyword>
<comment type="subcellular location">
    <subcellularLocation>
        <location evidence="1">Cell membrane</location>
        <topology evidence="1">Multi-pass membrane protein</topology>
    </subcellularLocation>
</comment>
<keyword evidence="4 6" id="KW-1133">Transmembrane helix</keyword>
<name>A0ABU9DSV9_9BACL</name>
<evidence type="ECO:0000256" key="2">
    <source>
        <dbReference type="ARBA" id="ARBA00022475"/>
    </source>
</evidence>
<feature type="transmembrane region" description="Helical" evidence="6">
    <location>
        <begin position="196"/>
        <end position="222"/>
    </location>
</feature>
<accession>A0ABU9DSV9</accession>
<organism evidence="7 8">
    <name type="scientific">Paenibacillus filicis</name>
    <dbReference type="NCBI Taxonomy" id="669464"/>
    <lineage>
        <taxon>Bacteria</taxon>
        <taxon>Bacillati</taxon>
        <taxon>Bacillota</taxon>
        <taxon>Bacilli</taxon>
        <taxon>Bacillales</taxon>
        <taxon>Paenibacillaceae</taxon>
        <taxon>Paenibacillus</taxon>
    </lineage>
</organism>
<evidence type="ECO:0000256" key="6">
    <source>
        <dbReference type="SAM" id="Phobius"/>
    </source>
</evidence>
<dbReference type="EMBL" id="JBBPCC010000019">
    <property type="protein sequence ID" value="MEK8131160.1"/>
    <property type="molecule type" value="Genomic_DNA"/>
</dbReference>
<dbReference type="Pfam" id="PF09678">
    <property type="entry name" value="Caa3_CtaG"/>
    <property type="match status" value="1"/>
</dbReference>
<feature type="transmembrane region" description="Helical" evidence="6">
    <location>
        <begin position="133"/>
        <end position="152"/>
    </location>
</feature>
<evidence type="ECO:0000313" key="7">
    <source>
        <dbReference type="EMBL" id="MEK8131160.1"/>
    </source>
</evidence>
<reference evidence="7 8" key="1">
    <citation type="submission" date="2024-04" db="EMBL/GenBank/DDBJ databases">
        <title>draft genome sequnece of Paenibacillus filicis.</title>
        <authorList>
            <person name="Kim D.-U."/>
        </authorList>
    </citation>
    <scope>NUCLEOTIDE SEQUENCE [LARGE SCALE GENOMIC DNA]</scope>
    <source>
        <strain evidence="7 8">KACC14197</strain>
    </source>
</reference>
<keyword evidence="5 6" id="KW-0472">Membrane</keyword>
<dbReference type="RefSeq" id="WP_341418293.1">
    <property type="nucleotide sequence ID" value="NZ_JBBPCC010000019.1"/>
</dbReference>
<feature type="transmembrane region" description="Helical" evidence="6">
    <location>
        <begin position="242"/>
        <end position="264"/>
    </location>
</feature>
<evidence type="ECO:0000256" key="5">
    <source>
        <dbReference type="ARBA" id="ARBA00023136"/>
    </source>
</evidence>
<gene>
    <name evidence="7" type="ORF">WMW72_24960</name>
</gene>
<comment type="caution">
    <text evidence="7">The sequence shown here is derived from an EMBL/GenBank/DDBJ whole genome shotgun (WGS) entry which is preliminary data.</text>
</comment>
<sequence length="294" mass="33559">MDSTNVVTHAGHTAAGSFAELWNPGLLVLLLLAGILYTLCMNSWRSRFAESEPVAPKLQLYFWLGIISWYVAEGSPLAYYGHHYYFSLHMLQQSILYLVMPPLLLIGLPGWLLRPLLQGKATQWIVRVLTNPLLALFLFNFIFSVYHIPVIMDALMANTALLTAYRVVFLFSAFLLWFPVFCPLPEYNRMSELKRMAYIFLNGILLTPACALIIFAKAPMYAMYAAVPENLLLLPMLDDQQLGGVIMKIVQEIVYGFALAYTFFRWYRRERKHDEEEDLGSDGYLQAAGHANRV</sequence>
<proteinExistence type="predicted"/>
<feature type="transmembrane region" description="Helical" evidence="6">
    <location>
        <begin position="94"/>
        <end position="113"/>
    </location>
</feature>
<evidence type="ECO:0000256" key="3">
    <source>
        <dbReference type="ARBA" id="ARBA00022692"/>
    </source>
</evidence>
<evidence type="ECO:0000256" key="4">
    <source>
        <dbReference type="ARBA" id="ARBA00022989"/>
    </source>
</evidence>
<evidence type="ECO:0000313" key="8">
    <source>
        <dbReference type="Proteomes" id="UP001469365"/>
    </source>
</evidence>
<keyword evidence="2" id="KW-1003">Cell membrane</keyword>
<protein>
    <submittedName>
        <fullName evidence="7">Cytochrome c oxidase assembly protein</fullName>
    </submittedName>
</protein>
<dbReference type="Proteomes" id="UP001469365">
    <property type="component" value="Unassembled WGS sequence"/>
</dbReference>
<feature type="transmembrane region" description="Helical" evidence="6">
    <location>
        <begin position="60"/>
        <end position="82"/>
    </location>
</feature>